<reference evidence="5 6" key="1">
    <citation type="submission" date="2021-04" db="EMBL/GenBank/DDBJ databases">
        <authorList>
            <person name="Pira H."/>
            <person name="Risdian C."/>
            <person name="Wink J."/>
        </authorList>
    </citation>
    <scope>NUCLEOTIDE SEQUENCE [LARGE SCALE GENOMIC DNA]</scope>
    <source>
        <strain evidence="5 6">WHA3</strain>
    </source>
</reference>
<proteinExistence type="inferred from homology"/>
<feature type="binding site" evidence="2">
    <location>
        <position position="105"/>
    </location>
    <ligand>
        <name>substrate</name>
    </ligand>
</feature>
<dbReference type="HAMAP" id="MF_01629">
    <property type="entry name" value="PdxH"/>
    <property type="match status" value="1"/>
</dbReference>
<feature type="domain" description="Pyridoxamine 5'-phosphate oxidase N-terminal" evidence="3">
    <location>
        <begin position="17"/>
        <end position="139"/>
    </location>
</feature>
<feature type="binding site" evidence="2">
    <location>
        <position position="177"/>
    </location>
    <ligand>
        <name>FMN</name>
        <dbReference type="ChEBI" id="CHEBI:58210"/>
    </ligand>
</feature>
<feature type="binding site" evidence="2">
    <location>
        <begin position="58"/>
        <end position="59"/>
    </location>
    <ligand>
        <name>FMN</name>
        <dbReference type="ChEBI" id="CHEBI:58210"/>
    </ligand>
</feature>
<name>A0ABS6SDC2_9SPHN</name>
<dbReference type="PANTHER" id="PTHR10851:SF0">
    <property type="entry name" value="PYRIDOXINE-5'-PHOSPHATE OXIDASE"/>
    <property type="match status" value="1"/>
</dbReference>
<dbReference type="EMBL" id="JAGSPA010000002">
    <property type="protein sequence ID" value="MBV7256415.1"/>
    <property type="molecule type" value="Genomic_DNA"/>
</dbReference>
<organism evidence="5 6">
    <name type="scientific">Pacificimonas pallii</name>
    <dbReference type="NCBI Taxonomy" id="2827236"/>
    <lineage>
        <taxon>Bacteria</taxon>
        <taxon>Pseudomonadati</taxon>
        <taxon>Pseudomonadota</taxon>
        <taxon>Alphaproteobacteria</taxon>
        <taxon>Sphingomonadales</taxon>
        <taxon>Sphingosinicellaceae</taxon>
        <taxon>Pacificimonas</taxon>
    </lineage>
</organism>
<feature type="binding site" evidence="2">
    <location>
        <begin position="122"/>
        <end position="123"/>
    </location>
    <ligand>
        <name>FMN</name>
        <dbReference type="ChEBI" id="CHEBI:58210"/>
    </ligand>
</feature>
<evidence type="ECO:0000259" key="3">
    <source>
        <dbReference type="Pfam" id="PF01243"/>
    </source>
</evidence>
<keyword evidence="1 2" id="KW-0664">Pyridoxine biosynthesis</keyword>
<evidence type="ECO:0000259" key="4">
    <source>
        <dbReference type="Pfam" id="PF10590"/>
    </source>
</evidence>
<dbReference type="InterPro" id="IPR019576">
    <property type="entry name" value="Pyridoxamine_oxidase_dimer_C"/>
</dbReference>
<feature type="binding site" evidence="2">
    <location>
        <position position="65"/>
    </location>
    <ligand>
        <name>FMN</name>
        <dbReference type="ChEBI" id="CHEBI:58210"/>
    </ligand>
</feature>
<dbReference type="NCBIfam" id="TIGR00558">
    <property type="entry name" value="pdxH"/>
    <property type="match status" value="1"/>
</dbReference>
<comment type="similarity">
    <text evidence="2">Belongs to the pyridoxamine 5'-phosphate oxidase family.</text>
</comment>
<protein>
    <recommendedName>
        <fullName evidence="2">Pyridoxine/pyridoxamine 5'-phosphate oxidase</fullName>
        <ecNumber evidence="2">1.4.3.5</ecNumber>
    </recommendedName>
    <alternativeName>
        <fullName evidence="2">PNP/PMP oxidase</fullName>
        <shortName evidence="2">PNPOx</shortName>
    </alternativeName>
    <alternativeName>
        <fullName evidence="2">Pyridoxal 5'-phosphate synthase</fullName>
    </alternativeName>
</protein>
<dbReference type="PANTHER" id="PTHR10851">
    <property type="entry name" value="PYRIDOXINE-5-PHOSPHATE OXIDASE"/>
    <property type="match status" value="1"/>
</dbReference>
<comment type="caution">
    <text evidence="5">The sequence shown here is derived from an EMBL/GenBank/DDBJ whole genome shotgun (WGS) entry which is preliminary data.</text>
</comment>
<dbReference type="PIRSF" id="PIRSF000190">
    <property type="entry name" value="Pyd_amn-ph_oxd"/>
    <property type="match status" value="1"/>
</dbReference>
<comment type="cofactor">
    <cofactor evidence="2">
        <name>FMN</name>
        <dbReference type="ChEBI" id="CHEBI:58210"/>
    </cofactor>
    <text evidence="2">Binds 1 FMN per subunit.</text>
</comment>
<feature type="binding site" evidence="2">
    <location>
        <position position="64"/>
    </location>
    <ligand>
        <name>FMN</name>
        <dbReference type="ChEBI" id="CHEBI:58210"/>
    </ligand>
</feature>
<comment type="subunit">
    <text evidence="2">Homodimer.</text>
</comment>
<feature type="binding site" evidence="2">
    <location>
        <position position="167"/>
    </location>
    <ligand>
        <name>FMN</name>
        <dbReference type="ChEBI" id="CHEBI:58210"/>
    </ligand>
</feature>
<evidence type="ECO:0000313" key="5">
    <source>
        <dbReference type="EMBL" id="MBV7256415.1"/>
    </source>
</evidence>
<sequence length="195" mass="22190">MDLPTTPFDLFDVWMREAEAAEPHDANAMALATATADGAPSVRMVLLKDVSDGGFVFYSNTASRKGGELAENQRVSLLFHWKSLRRQIRIRGTAQPVSAEEADAYFASRPRASQIGAWASLQSSKLDRRDTLTARVAEHEEKHDGAAVPRPPYWSGWRVMPDDFEFWIDRRSRLHERYIYERDGHGAWSTHLLYP</sequence>
<evidence type="ECO:0000313" key="6">
    <source>
        <dbReference type="Proteomes" id="UP000722336"/>
    </source>
</evidence>
<feature type="binding site" evidence="2">
    <location>
        <begin position="173"/>
        <end position="175"/>
    </location>
    <ligand>
        <name>substrate</name>
    </ligand>
</feature>
<dbReference type="InterPro" id="IPR011576">
    <property type="entry name" value="Pyridox_Oxase_N"/>
</dbReference>
<comment type="catalytic activity">
    <reaction evidence="2">
        <text>pyridoxamine 5'-phosphate + O2 + H2O = pyridoxal 5'-phosphate + H2O2 + NH4(+)</text>
        <dbReference type="Rhea" id="RHEA:15817"/>
        <dbReference type="ChEBI" id="CHEBI:15377"/>
        <dbReference type="ChEBI" id="CHEBI:15379"/>
        <dbReference type="ChEBI" id="CHEBI:16240"/>
        <dbReference type="ChEBI" id="CHEBI:28938"/>
        <dbReference type="ChEBI" id="CHEBI:58451"/>
        <dbReference type="ChEBI" id="CHEBI:597326"/>
        <dbReference type="EC" id="1.4.3.5"/>
    </reaction>
</comment>
<keyword evidence="2" id="KW-0288">FMN</keyword>
<feature type="domain" description="Pyridoxine 5'-phosphate oxidase dimerisation C-terminal" evidence="4">
    <location>
        <begin position="154"/>
        <end position="195"/>
    </location>
</feature>
<gene>
    <name evidence="2 5" type="primary">pdxH</name>
    <name evidence="5" type="ORF">KCG44_06405</name>
</gene>
<dbReference type="NCBIfam" id="NF004231">
    <property type="entry name" value="PRK05679.1"/>
    <property type="match status" value="1"/>
</dbReference>
<dbReference type="EC" id="1.4.3.5" evidence="2"/>
<keyword evidence="2 5" id="KW-0560">Oxidoreductase</keyword>
<keyword evidence="6" id="KW-1185">Reference proteome</keyword>
<dbReference type="Proteomes" id="UP000722336">
    <property type="component" value="Unassembled WGS sequence"/>
</dbReference>
<comment type="catalytic activity">
    <reaction evidence="2">
        <text>pyridoxine 5'-phosphate + O2 = pyridoxal 5'-phosphate + H2O2</text>
        <dbReference type="Rhea" id="RHEA:15149"/>
        <dbReference type="ChEBI" id="CHEBI:15379"/>
        <dbReference type="ChEBI" id="CHEBI:16240"/>
        <dbReference type="ChEBI" id="CHEBI:58589"/>
        <dbReference type="ChEBI" id="CHEBI:597326"/>
        <dbReference type="EC" id="1.4.3.5"/>
    </reaction>
</comment>
<keyword evidence="2" id="KW-0285">Flavoprotein</keyword>
<accession>A0ABS6SDC2</accession>
<feature type="binding site" evidence="2">
    <location>
        <position position="109"/>
    </location>
    <ligand>
        <name>substrate</name>
    </ligand>
</feature>
<evidence type="ECO:0000256" key="2">
    <source>
        <dbReference type="HAMAP-Rule" id="MF_01629"/>
    </source>
</evidence>
<feature type="binding site" evidence="2">
    <location>
        <begin position="43"/>
        <end position="48"/>
    </location>
    <ligand>
        <name>FMN</name>
        <dbReference type="ChEBI" id="CHEBI:58210"/>
    </ligand>
</feature>
<evidence type="ECO:0000256" key="1">
    <source>
        <dbReference type="ARBA" id="ARBA00023096"/>
    </source>
</evidence>
<dbReference type="Pfam" id="PF10590">
    <property type="entry name" value="PNP_phzG_C"/>
    <property type="match status" value="1"/>
</dbReference>
<dbReference type="InterPro" id="IPR000659">
    <property type="entry name" value="Pyridox_Oxase"/>
</dbReference>
<feature type="binding site" evidence="2">
    <location>
        <position position="113"/>
    </location>
    <ligand>
        <name>substrate</name>
    </ligand>
</feature>
<dbReference type="RefSeq" id="WP_218445049.1">
    <property type="nucleotide sequence ID" value="NZ_JAGSPA010000002.1"/>
</dbReference>
<comment type="function">
    <text evidence="2">Catalyzes the oxidation of either pyridoxine 5'-phosphate (PNP) or pyridoxamine 5'-phosphate (PMP) into pyridoxal 5'-phosphate (PLP).</text>
</comment>
<feature type="binding site" evidence="2">
    <location>
        <position position="87"/>
    </location>
    <ligand>
        <name>FMN</name>
        <dbReference type="ChEBI" id="CHEBI:58210"/>
    </ligand>
</feature>
<dbReference type="Pfam" id="PF01243">
    <property type="entry name" value="PNPOx_N"/>
    <property type="match status" value="1"/>
</dbReference>
<comment type="pathway">
    <text evidence="2">Cofactor metabolism; pyridoxal 5'-phosphate salvage; pyridoxal 5'-phosphate from pyridoxamine 5'-phosphate: step 1/1.</text>
</comment>
<comment type="pathway">
    <text evidence="2">Cofactor metabolism; pyridoxal 5'-phosphate salvage; pyridoxal 5'-phosphate from pyridoxine 5'-phosphate: step 1/1.</text>
</comment>
<feature type="binding site" evidence="2">
    <location>
        <position position="48"/>
    </location>
    <ligand>
        <name>substrate</name>
    </ligand>
</feature>
<dbReference type="GO" id="GO:0004733">
    <property type="term" value="F:pyridoxamine phosphate oxidase activity"/>
    <property type="evidence" value="ECO:0007669"/>
    <property type="project" value="UniProtKB-EC"/>
</dbReference>